<gene>
    <name evidence="1" type="ORF">COV91_02850</name>
</gene>
<dbReference type="Proteomes" id="UP000229342">
    <property type="component" value="Unassembled WGS sequence"/>
</dbReference>
<reference evidence="1 2" key="1">
    <citation type="submission" date="2017-09" db="EMBL/GenBank/DDBJ databases">
        <title>Depth-based differentiation of microbial function through sediment-hosted aquifers and enrichment of novel symbionts in the deep terrestrial subsurface.</title>
        <authorList>
            <person name="Probst A.J."/>
            <person name="Ladd B."/>
            <person name="Jarett J.K."/>
            <person name="Geller-Mcgrath D.E."/>
            <person name="Sieber C.M."/>
            <person name="Emerson J.B."/>
            <person name="Anantharaman K."/>
            <person name="Thomas B.C."/>
            <person name="Malmstrom R."/>
            <person name="Stieglmeier M."/>
            <person name="Klingl A."/>
            <person name="Woyke T."/>
            <person name="Ryan C.M."/>
            <person name="Banfield J.F."/>
        </authorList>
    </citation>
    <scope>NUCLEOTIDE SEQUENCE [LARGE SCALE GENOMIC DNA]</scope>
    <source>
        <strain evidence="1">CG11_big_fil_rev_8_21_14_0_20_46_11</strain>
    </source>
</reference>
<name>A0A2H0KE44_9BACT</name>
<proteinExistence type="predicted"/>
<dbReference type="AlphaFoldDB" id="A0A2H0KE44"/>
<organism evidence="1 2">
    <name type="scientific">Candidatus Taylorbacteria bacterium CG11_big_fil_rev_8_21_14_0_20_46_11</name>
    <dbReference type="NCBI Taxonomy" id="1975025"/>
    <lineage>
        <taxon>Bacteria</taxon>
        <taxon>Candidatus Tayloriibacteriota</taxon>
    </lineage>
</organism>
<evidence type="ECO:0000313" key="1">
    <source>
        <dbReference type="EMBL" id="PIQ68674.1"/>
    </source>
</evidence>
<evidence type="ECO:0000313" key="2">
    <source>
        <dbReference type="Proteomes" id="UP000229342"/>
    </source>
</evidence>
<comment type="caution">
    <text evidence="1">The sequence shown here is derived from an EMBL/GenBank/DDBJ whole genome shotgun (WGS) entry which is preliminary data.</text>
</comment>
<sequence>MLETTAKTETPVKKRRRKGLGEIHLEGTCRFQVEILNSRIPRLNEVMAKSGYRTKREFWDSAVNLLEWAIVKHLEGGRVGVQTEEGTFLPLEMPPVTLLKKATP</sequence>
<protein>
    <submittedName>
        <fullName evidence="1">Uncharacterized protein</fullName>
    </submittedName>
</protein>
<dbReference type="EMBL" id="PCVG01000035">
    <property type="protein sequence ID" value="PIQ68674.1"/>
    <property type="molecule type" value="Genomic_DNA"/>
</dbReference>
<accession>A0A2H0KE44</accession>